<dbReference type="Pfam" id="PF08484">
    <property type="entry name" value="Methyltransf_14"/>
    <property type="match status" value="1"/>
</dbReference>
<dbReference type="Gene3D" id="6.10.250.3100">
    <property type="match status" value="1"/>
</dbReference>
<dbReference type="OrthoDB" id="9815644at2"/>
<proteinExistence type="predicted"/>
<evidence type="ECO:0000259" key="1">
    <source>
        <dbReference type="Pfam" id="PF08421"/>
    </source>
</evidence>
<feature type="domain" description="Methyltransferase putative zinc binding" evidence="1">
    <location>
        <begin position="13"/>
        <end position="74"/>
    </location>
</feature>
<dbReference type="Gene3D" id="3.40.50.720">
    <property type="entry name" value="NAD(P)-binding Rossmann-like Domain"/>
    <property type="match status" value="1"/>
</dbReference>
<dbReference type="STRING" id="1194090.SAMN05443144_10182"/>
<dbReference type="AlphaFoldDB" id="A0A1M4SNG7"/>
<keyword evidence="3" id="KW-0489">Methyltransferase</keyword>
<dbReference type="Pfam" id="PF13489">
    <property type="entry name" value="Methyltransf_23"/>
    <property type="match status" value="1"/>
</dbReference>
<dbReference type="InterPro" id="IPR013630">
    <property type="entry name" value="Methyltransf_Zn-bd_dom_put"/>
</dbReference>
<dbReference type="InterPro" id="IPR013691">
    <property type="entry name" value="MeTrfase_14"/>
</dbReference>
<dbReference type="InterPro" id="IPR029063">
    <property type="entry name" value="SAM-dependent_MTases_sf"/>
</dbReference>
<dbReference type="SUPFAM" id="SSF53335">
    <property type="entry name" value="S-adenosyl-L-methionine-dependent methyltransferases"/>
    <property type="match status" value="1"/>
</dbReference>
<keyword evidence="4" id="KW-1185">Reference proteome</keyword>
<dbReference type="Pfam" id="PF08421">
    <property type="entry name" value="Methyltransf_13"/>
    <property type="match status" value="1"/>
</dbReference>
<dbReference type="GO" id="GO:0032259">
    <property type="term" value="P:methylation"/>
    <property type="evidence" value="ECO:0007669"/>
    <property type="project" value="UniProtKB-KW"/>
</dbReference>
<feature type="domain" description="C-methyltransferase" evidence="2">
    <location>
        <begin position="254"/>
        <end position="412"/>
    </location>
</feature>
<dbReference type="Proteomes" id="UP000184041">
    <property type="component" value="Unassembled WGS sequence"/>
</dbReference>
<gene>
    <name evidence="3" type="ORF">SAMN05443144_10182</name>
</gene>
<dbReference type="PANTHER" id="PTHR43861:SF5">
    <property type="entry name" value="BLL5978 PROTEIN"/>
    <property type="match status" value="1"/>
</dbReference>
<dbReference type="Gene3D" id="6.20.50.110">
    <property type="entry name" value="Methyltransferase, zinc-binding domain"/>
    <property type="match status" value="1"/>
</dbReference>
<name>A0A1M4SNG7_9BACT</name>
<organism evidence="3 4">
    <name type="scientific">Fodinibius roseus</name>
    <dbReference type="NCBI Taxonomy" id="1194090"/>
    <lineage>
        <taxon>Bacteria</taxon>
        <taxon>Pseudomonadati</taxon>
        <taxon>Balneolota</taxon>
        <taxon>Balneolia</taxon>
        <taxon>Balneolales</taxon>
        <taxon>Balneolaceae</taxon>
        <taxon>Fodinibius</taxon>
    </lineage>
</organism>
<evidence type="ECO:0000259" key="2">
    <source>
        <dbReference type="Pfam" id="PF08484"/>
    </source>
</evidence>
<dbReference type="EMBL" id="FQUS01000001">
    <property type="protein sequence ID" value="SHE33745.1"/>
    <property type="molecule type" value="Genomic_DNA"/>
</dbReference>
<evidence type="ECO:0000313" key="4">
    <source>
        <dbReference type="Proteomes" id="UP000184041"/>
    </source>
</evidence>
<sequence>MMDESTTTNNNKCLNCSSSLENTFVDLGTSPLCEEFVKPENINNGQQFYPLHAYVCDECFLVQVGEYVSPREIYSDYYYFSSYSDSWLAHAKEYVEMMRDNYGINQESFVVEIASNDGYLLQYFKKEGIPILGVEPSDNVAKVSIEKGIPTEQLFFGKETASELQKKYKSADLILGNNILAHVPEINDFIEGLDMLLGNKGIMTFEFPHLLQLIENNQFDTIYHEHFFYFSLITIASIFKKHGMKIFDVQELSTHGGSVRIFVTRESNQDYQVSDKVAKMVSIEKEKGFLDIDFYRGFDERVRQTKTDLLELLIDLKKQDKTIVGYGAPGKGNTLLNYCGIRRDFIDYTVDRNPNKQGYYLPGSLIPIFHPDKIRETKPDFVFILPWNLKDEIMQQIKYVRDWGGKFIVPIPAPVII</sequence>
<dbReference type="PANTHER" id="PTHR43861">
    <property type="entry name" value="TRANS-ACONITATE 2-METHYLTRANSFERASE-RELATED"/>
    <property type="match status" value="1"/>
</dbReference>
<evidence type="ECO:0000313" key="3">
    <source>
        <dbReference type="EMBL" id="SHE33745.1"/>
    </source>
</evidence>
<reference evidence="3 4" key="1">
    <citation type="submission" date="2016-11" db="EMBL/GenBank/DDBJ databases">
        <authorList>
            <person name="Jaros S."/>
            <person name="Januszkiewicz K."/>
            <person name="Wedrychowicz H."/>
        </authorList>
    </citation>
    <scope>NUCLEOTIDE SEQUENCE [LARGE SCALE GENOMIC DNA]</scope>
    <source>
        <strain evidence="3 4">DSM 21986</strain>
    </source>
</reference>
<dbReference type="GO" id="GO:0008168">
    <property type="term" value="F:methyltransferase activity"/>
    <property type="evidence" value="ECO:0007669"/>
    <property type="project" value="UniProtKB-KW"/>
</dbReference>
<dbReference type="Gene3D" id="3.40.50.150">
    <property type="entry name" value="Vaccinia Virus protein VP39"/>
    <property type="match status" value="1"/>
</dbReference>
<keyword evidence="3" id="KW-0808">Transferase</keyword>
<protein>
    <submittedName>
        <fullName evidence="3">Methyltransferase domain-containing protein</fullName>
    </submittedName>
</protein>
<accession>A0A1M4SNG7</accession>
<dbReference type="InterPro" id="IPR038576">
    <property type="entry name" value="Methyltransf_Zn-bd_dom_put_sf"/>
</dbReference>